<dbReference type="PROSITE" id="PS00138">
    <property type="entry name" value="SUBTILASE_SER"/>
    <property type="match status" value="1"/>
</dbReference>
<dbReference type="Gene3D" id="3.40.50.200">
    <property type="entry name" value="Peptidase S8/S53 domain"/>
    <property type="match status" value="1"/>
</dbReference>
<feature type="chain" id="PRO_5001770826" description="Peptidase S8/S53 domain-containing protein" evidence="8">
    <location>
        <begin position="19"/>
        <end position="911"/>
    </location>
</feature>
<feature type="active site" description="Charge relay system" evidence="5 6">
    <location>
        <position position="149"/>
    </location>
</feature>
<dbReference type="GO" id="GO:0004252">
    <property type="term" value="F:serine-type endopeptidase activity"/>
    <property type="evidence" value="ECO:0007669"/>
    <property type="project" value="UniProtKB-UniRule"/>
</dbReference>
<sequence length="911" mass="99926">MFILKGFVGLAAVTGTLGFNTHARLSVDNGTDTVVPNHYIVEASLGADLDGLISELSSHRETRVLKVFRSDVFLGVAVESTNENFDTLQQKSAVSRAWNSNKIKLDIINAQTFNDDIAASVYSVHNMTGVDRLHEAGIKGNGAIVAVVDTGINWAHSDLGGGFGPGFKVSGGYDLVGDVPWPWEQDEKVPDDDPTDTNGHGTHVAGIVAAQGDQLVGVAPESTLLAYKVFGTVDETDDTTLIEAFLMAYEAGADIITCSVGGLGGFSNNAWAEVASRLVEQGVVVVIAAGNNGYDGPFFASNGAAGKYVLGVASVEPSELVAPPFLATFNLDGQSNTTTLAYMLGWDEAFPRNMTDWPIVPLSFDTTVPDFACQPLPDDTGDLSQVIPLVRRGDCGYETQQSNLEAFGARYIMFYNTHERTEEPWSFYQDNSILSLIEAEAGEAIINTVKAGGNVTADFSIDPNTNYYGIHNSAGGRPSIFTSWGGLYDLTLKPDLAAPGGSIFSTYLRNNYAVMSGTSMACPYVAGVAALYVGQFGGRKVHGAGWAKDLSMRLMASGKAVPWSDGYTVDDYGSLASLLQVGTGLVDALKVLDYTTSLSWAKFNLNDTHFFSRYHEVDITNNGDEPVSYRFSIQDAGGFEAWAPYSETLFNTPRLKMNRPEELTPVEMVPDVSFPQGSFIVQPGQTRKAKFSFRYPNYPQGLDNLSVYSGKVIITSSKGEHLGVPYFGIASNLKDTLRKENFRSIYPVVESGWSYPFPNMTEKSSWTLNLTIYSQDYPKLYSRHNWATQELRWDIFEKGWTERKWTYPPVVGENGYVGSVAYWFNSPYYYYFDPETDDANYTVSFPLTDVPRVSLNSPTEEYWWMGMMANGSKIVPGDYVMRFGILGPFGVQRHADNWDTYIHPFTILPLE</sequence>
<evidence type="ECO:0000256" key="1">
    <source>
        <dbReference type="ARBA" id="ARBA00011073"/>
    </source>
</evidence>
<dbReference type="PANTHER" id="PTHR43806">
    <property type="entry name" value="PEPTIDASE S8"/>
    <property type="match status" value="1"/>
</dbReference>
<dbReference type="CDD" id="cd07489">
    <property type="entry name" value="Peptidases_S8_5"/>
    <property type="match status" value="1"/>
</dbReference>
<dbReference type="PROSITE" id="PS00137">
    <property type="entry name" value="SUBTILASE_HIS"/>
    <property type="match status" value="1"/>
</dbReference>
<name>A0A084AM48_STACB</name>
<dbReference type="GO" id="GO:0016020">
    <property type="term" value="C:membrane"/>
    <property type="evidence" value="ECO:0007669"/>
    <property type="project" value="InterPro"/>
</dbReference>
<evidence type="ECO:0000256" key="6">
    <source>
        <dbReference type="PROSITE-ProRule" id="PRU01240"/>
    </source>
</evidence>
<dbReference type="Pfam" id="PF00082">
    <property type="entry name" value="Peptidase_S8"/>
    <property type="match status" value="1"/>
</dbReference>
<proteinExistence type="inferred from homology"/>
<dbReference type="PROSITE" id="PS51892">
    <property type="entry name" value="SUBTILASE"/>
    <property type="match status" value="1"/>
</dbReference>
<dbReference type="EMBL" id="KL648659">
    <property type="protein sequence ID" value="KEY66377.1"/>
    <property type="molecule type" value="Genomic_DNA"/>
</dbReference>
<dbReference type="HOGENOM" id="CLU_003559_2_1_1"/>
<keyword evidence="8" id="KW-0732">Signal</keyword>
<keyword evidence="4 6" id="KW-0720">Serine protease</keyword>
<dbReference type="GO" id="GO:0006508">
    <property type="term" value="P:proteolysis"/>
    <property type="evidence" value="ECO:0007669"/>
    <property type="project" value="UniProtKB-KW"/>
</dbReference>
<dbReference type="PRINTS" id="PR00723">
    <property type="entry name" value="SUBTILISIN"/>
</dbReference>
<dbReference type="InterPro" id="IPR000209">
    <property type="entry name" value="Peptidase_S8/S53_dom"/>
</dbReference>
<evidence type="ECO:0000256" key="7">
    <source>
        <dbReference type="RuleBase" id="RU003355"/>
    </source>
</evidence>
<keyword evidence="2 6" id="KW-0645">Protease</keyword>
<reference evidence="10 11" key="1">
    <citation type="journal article" date="2014" name="BMC Genomics">
        <title>Comparative genome sequencing reveals chemotype-specific gene clusters in the toxigenic black mold Stachybotrys.</title>
        <authorList>
            <person name="Semeiks J."/>
            <person name="Borek D."/>
            <person name="Otwinowski Z."/>
            <person name="Grishin N.V."/>
        </authorList>
    </citation>
    <scope>NUCLEOTIDE SEQUENCE [LARGE SCALE GENOMIC DNA]</scope>
    <source>
        <strain evidence="11">CBS 109288 / IBT 7711</strain>
    </source>
</reference>
<evidence type="ECO:0000313" key="10">
    <source>
        <dbReference type="EMBL" id="KEY66377.1"/>
    </source>
</evidence>
<protein>
    <recommendedName>
        <fullName evidence="9">Peptidase S8/S53 domain-containing protein</fullName>
    </recommendedName>
</protein>
<accession>A0A084AM48</accession>
<evidence type="ECO:0000256" key="4">
    <source>
        <dbReference type="ARBA" id="ARBA00022825"/>
    </source>
</evidence>
<dbReference type="InterPro" id="IPR022398">
    <property type="entry name" value="Peptidase_S8_His-AS"/>
</dbReference>
<dbReference type="CDD" id="cd02124">
    <property type="entry name" value="PA_PoS1_like"/>
    <property type="match status" value="1"/>
</dbReference>
<dbReference type="Gene3D" id="3.50.30.30">
    <property type="match status" value="1"/>
</dbReference>
<evidence type="ECO:0000256" key="3">
    <source>
        <dbReference type="ARBA" id="ARBA00022801"/>
    </source>
</evidence>
<feature type="active site" description="Charge relay system" evidence="5 6">
    <location>
        <position position="200"/>
    </location>
</feature>
<dbReference type="PROSITE" id="PS00136">
    <property type="entry name" value="SUBTILASE_ASP"/>
    <property type="match status" value="1"/>
</dbReference>
<organism evidence="10 11">
    <name type="scientific">Stachybotrys chartarum (strain CBS 109288 / IBT 7711)</name>
    <name type="common">Toxic black mold</name>
    <name type="synonym">Stilbospora chartarum</name>
    <dbReference type="NCBI Taxonomy" id="1280523"/>
    <lineage>
        <taxon>Eukaryota</taxon>
        <taxon>Fungi</taxon>
        <taxon>Dikarya</taxon>
        <taxon>Ascomycota</taxon>
        <taxon>Pezizomycotina</taxon>
        <taxon>Sordariomycetes</taxon>
        <taxon>Hypocreomycetidae</taxon>
        <taxon>Hypocreales</taxon>
        <taxon>Stachybotryaceae</taxon>
        <taxon>Stachybotrys</taxon>
    </lineage>
</organism>
<dbReference type="SUPFAM" id="SSF52743">
    <property type="entry name" value="Subtilisin-like"/>
    <property type="match status" value="1"/>
</dbReference>
<keyword evidence="3 6" id="KW-0378">Hydrolase</keyword>
<dbReference type="InterPro" id="IPR015500">
    <property type="entry name" value="Peptidase_S8_subtilisin-rel"/>
</dbReference>
<evidence type="ECO:0000256" key="2">
    <source>
        <dbReference type="ARBA" id="ARBA00022670"/>
    </source>
</evidence>
<dbReference type="AlphaFoldDB" id="A0A084AM48"/>
<feature type="signal peptide" evidence="8">
    <location>
        <begin position="1"/>
        <end position="18"/>
    </location>
</feature>
<dbReference type="InterPro" id="IPR023828">
    <property type="entry name" value="Peptidase_S8_Ser-AS"/>
</dbReference>
<feature type="active site" description="Charge relay system" evidence="5 6">
    <location>
        <position position="519"/>
    </location>
</feature>
<gene>
    <name evidence="10" type="ORF">S7711_05810</name>
</gene>
<evidence type="ECO:0000313" key="11">
    <source>
        <dbReference type="Proteomes" id="UP000028045"/>
    </source>
</evidence>
<dbReference type="PANTHER" id="PTHR43806:SF66">
    <property type="entry name" value="SERIN ENDOPEPTIDASE"/>
    <property type="match status" value="1"/>
</dbReference>
<dbReference type="InterPro" id="IPR036852">
    <property type="entry name" value="Peptidase_S8/S53_dom_sf"/>
</dbReference>
<keyword evidence="11" id="KW-1185">Reference proteome</keyword>
<dbReference type="InterPro" id="IPR034187">
    <property type="entry name" value="Peptidases_S8_5"/>
</dbReference>
<dbReference type="InterPro" id="IPR023827">
    <property type="entry name" value="Peptidase_S8_Asp-AS"/>
</dbReference>
<comment type="similarity">
    <text evidence="1 6 7">Belongs to the peptidase S8 family.</text>
</comment>
<feature type="domain" description="Peptidase S8/S53" evidence="9">
    <location>
        <begin position="140"/>
        <end position="545"/>
    </location>
</feature>
<dbReference type="InterPro" id="IPR050131">
    <property type="entry name" value="Peptidase_S8_subtilisin-like"/>
</dbReference>
<dbReference type="Proteomes" id="UP000028045">
    <property type="component" value="Unassembled WGS sequence"/>
</dbReference>
<evidence type="ECO:0000259" key="9">
    <source>
        <dbReference type="Pfam" id="PF00082"/>
    </source>
</evidence>
<evidence type="ECO:0000256" key="5">
    <source>
        <dbReference type="PIRSR" id="PIRSR615500-1"/>
    </source>
</evidence>
<evidence type="ECO:0000256" key="8">
    <source>
        <dbReference type="SAM" id="SignalP"/>
    </source>
</evidence>
<dbReference type="OrthoDB" id="10256524at2759"/>